<dbReference type="Proteomes" id="UP000187209">
    <property type="component" value="Unassembled WGS sequence"/>
</dbReference>
<dbReference type="AlphaFoldDB" id="A0A1R2AM71"/>
<evidence type="ECO:0000256" key="1">
    <source>
        <dbReference type="ARBA" id="ARBA00022574"/>
    </source>
</evidence>
<keyword evidence="1" id="KW-0853">WD repeat</keyword>
<sequence length="749" mass="87156">MLRKDIKSFIFSYLTLQEILKNLAPVSKDYNLSSKNSLKFLTSAISYSNHLACLSYSCPNLESLKIILKDESEALTILDKIRDFVKLKTLKIDFDEKLCVKFPINLENHIQQLAKLDELIISGYKFFGIEYFSISLDKNDLKLLPKIISKIIEKSIENYSENFVVDLIEAMPLKKYFKSKNTIKASINFIWFNFDEFYKSIHKDRENLGSILRLSTGFHYNYFTNLKKLTIIQSSTIGFEYFSSHGDLIFLEKLHVEFKRHSIFGPDIDKMKPQSILNGFNNLFNKAKLLKKIHINFIYSTVFDYFKIANDLLFAIKSHESIKYINGLPIQNFFSKTFASALIKKDMKTKPNSFENELFRIFSYEIAQVQCIEIKYEHYKKIYTKHELGNVMNLENHNKDSLLSYFYNIRDQNCKDKFELINTFNDISKEDRYIINIGGYLDELKDFKKIFRGKKSQKCVEVCEFGGTNSLCDKNICTSITILELNQCIAIGFDNGLLLKYYYPSRNFIGKLMLPSRITDLVVNSVNIMACCLKVGVFIIDQKSFIVLRECQLPEIILSSISISNDNILIISDDHKIVLVKEQNQVLYHKKKVLSVDCNDKIVVSGCEDMCVYIWDKENCIDKYVLEGHKGFCYFVKLAGEKIFSLGYDKMMIEWDVKSRCCVRKITLKYRFYNCLDVYENLILLSYRGVIKLIDIENNIISKIKDNDKTTKAIFISPNNIVCVIKQKITVLDFAMNIQWNTALPVENS</sequence>
<dbReference type="PANTHER" id="PTHR22847:SF637">
    <property type="entry name" value="WD REPEAT DOMAIN 5B"/>
    <property type="match status" value="1"/>
</dbReference>
<dbReference type="PANTHER" id="PTHR22847">
    <property type="entry name" value="WD40 REPEAT PROTEIN"/>
    <property type="match status" value="1"/>
</dbReference>
<name>A0A1R2AM71_9CILI</name>
<evidence type="ECO:0000313" key="3">
    <source>
        <dbReference type="EMBL" id="OMJ65633.1"/>
    </source>
</evidence>
<evidence type="ECO:0000313" key="4">
    <source>
        <dbReference type="Proteomes" id="UP000187209"/>
    </source>
</evidence>
<comment type="caution">
    <text evidence="3">The sequence shown here is derived from an EMBL/GenBank/DDBJ whole genome shotgun (WGS) entry which is preliminary data.</text>
</comment>
<dbReference type="GO" id="GO:1990234">
    <property type="term" value="C:transferase complex"/>
    <property type="evidence" value="ECO:0007669"/>
    <property type="project" value="UniProtKB-ARBA"/>
</dbReference>
<accession>A0A1R2AM71</accession>
<proteinExistence type="predicted"/>
<dbReference type="Gene3D" id="2.130.10.10">
    <property type="entry name" value="YVTN repeat-like/Quinoprotein amine dehydrogenase"/>
    <property type="match status" value="1"/>
</dbReference>
<dbReference type="SUPFAM" id="SSF50978">
    <property type="entry name" value="WD40 repeat-like"/>
    <property type="match status" value="1"/>
</dbReference>
<dbReference type="InterPro" id="IPR015943">
    <property type="entry name" value="WD40/YVTN_repeat-like_dom_sf"/>
</dbReference>
<dbReference type="InterPro" id="IPR001680">
    <property type="entry name" value="WD40_rpt"/>
</dbReference>
<dbReference type="EMBL" id="MPUH01002023">
    <property type="protein sequence ID" value="OMJ65633.1"/>
    <property type="molecule type" value="Genomic_DNA"/>
</dbReference>
<evidence type="ECO:0000256" key="2">
    <source>
        <dbReference type="ARBA" id="ARBA00022737"/>
    </source>
</evidence>
<keyword evidence="4" id="KW-1185">Reference proteome</keyword>
<reference evidence="3 4" key="1">
    <citation type="submission" date="2016-11" db="EMBL/GenBank/DDBJ databases">
        <title>The macronuclear genome of Stentor coeruleus: a giant cell with tiny introns.</title>
        <authorList>
            <person name="Slabodnick M."/>
            <person name="Ruby J.G."/>
            <person name="Reiff S.B."/>
            <person name="Swart E.C."/>
            <person name="Gosai S."/>
            <person name="Prabakaran S."/>
            <person name="Witkowska E."/>
            <person name="Larue G.E."/>
            <person name="Fisher S."/>
            <person name="Freeman R.M."/>
            <person name="Gunawardena J."/>
            <person name="Chu W."/>
            <person name="Stover N.A."/>
            <person name="Gregory B.D."/>
            <person name="Nowacki M."/>
            <person name="Derisi J."/>
            <person name="Roy S.W."/>
            <person name="Marshall W.F."/>
            <person name="Sood P."/>
        </authorList>
    </citation>
    <scope>NUCLEOTIDE SEQUENCE [LARGE SCALE GENOMIC DNA]</scope>
    <source>
        <strain evidence="3">WM001</strain>
    </source>
</reference>
<dbReference type="SMART" id="SM00320">
    <property type="entry name" value="WD40"/>
    <property type="match status" value="2"/>
</dbReference>
<gene>
    <name evidence="3" type="ORF">SteCoe_37873</name>
</gene>
<dbReference type="InterPro" id="IPR036322">
    <property type="entry name" value="WD40_repeat_dom_sf"/>
</dbReference>
<organism evidence="3 4">
    <name type="scientific">Stentor coeruleus</name>
    <dbReference type="NCBI Taxonomy" id="5963"/>
    <lineage>
        <taxon>Eukaryota</taxon>
        <taxon>Sar</taxon>
        <taxon>Alveolata</taxon>
        <taxon>Ciliophora</taxon>
        <taxon>Postciliodesmatophora</taxon>
        <taxon>Heterotrichea</taxon>
        <taxon>Heterotrichida</taxon>
        <taxon>Stentoridae</taxon>
        <taxon>Stentor</taxon>
    </lineage>
</organism>
<keyword evidence="2" id="KW-0677">Repeat</keyword>
<protein>
    <submittedName>
        <fullName evidence="3">Uncharacterized protein</fullName>
    </submittedName>
</protein>